<gene>
    <name evidence="10" type="ORF">E6K74_06975</name>
</gene>
<keyword evidence="2" id="KW-0732">Signal</keyword>
<feature type="compositionally biased region" description="Basic residues" evidence="6">
    <location>
        <begin position="132"/>
        <end position="142"/>
    </location>
</feature>
<feature type="domain" description="NolW-like" evidence="9">
    <location>
        <begin position="277"/>
        <end position="350"/>
    </location>
</feature>
<organism evidence="10 11">
    <name type="scientific">Eiseniibacteriota bacterium</name>
    <dbReference type="NCBI Taxonomy" id="2212470"/>
    <lineage>
        <taxon>Bacteria</taxon>
        <taxon>Candidatus Eiseniibacteriota</taxon>
    </lineage>
</organism>
<dbReference type="InterPro" id="IPR001775">
    <property type="entry name" value="GspD/PilQ"/>
</dbReference>
<evidence type="ECO:0000256" key="4">
    <source>
        <dbReference type="RuleBase" id="RU004003"/>
    </source>
</evidence>
<sequence length="611" mass="65612">MERPEGRDGLVPRSDEKGHEPEDVCPGGVPCRGAPLDPGSRSEAESAPGQEPRRDLGACPSDPSRSARRARRGACFDDAPGMGRRSIPEAARRRRGIPRRRGTGGAGHAVAGGERALPAGDHGRSAGENSPHQRRHLSRGTAHRLTGGNPNRSEVRDAPRPWERHNAHAQRRRIMKRLAVVLGLIAWLAFGPTSVASGQDARASFNFKEARVQDAIRLIAGQFGLSVVVGKDAGGTLTASLNNVTLEQAMAYVADATGCEYTLRDKVLVVNPTGIQSQVFPLRYLDPAAAAEAVQKVLGPHGQAQPFSGRSKEGLAQRSSAFSNALIVTDTSARLAQVARVISEMDVRPKLIAIEAKLVETTLGRDEKLGVDWQIRASANGATLPTTFPFPKSAGSGDFTATPNPNNQVGGIGPAFPPGQTFPFAIPADYVFGKLSFEEFSVALDILKQSSSTNLVSAPKITTLDNQEAEIIVGTVVPIARYEHAEQTGALQISGYDEKKVGVRLLVTPHVGPDSTMILAVNPEISEIVEYRGQFNERPVTSTRSATTQVEVKSGETVMIGGLIRSVDMSIERKVPFLGDIPILKVLFRHKTTTKQKVDLMIFITPHLLEP</sequence>
<evidence type="ECO:0000313" key="11">
    <source>
        <dbReference type="Proteomes" id="UP000319829"/>
    </source>
</evidence>
<dbReference type="AlphaFoldDB" id="A0A538SSC6"/>
<feature type="region of interest" description="Disordered" evidence="6">
    <location>
        <begin position="1"/>
        <end position="169"/>
    </location>
</feature>
<dbReference type="InterPro" id="IPR038591">
    <property type="entry name" value="NolW-like_sf"/>
</dbReference>
<evidence type="ECO:0000256" key="5">
    <source>
        <dbReference type="RuleBase" id="RU004004"/>
    </source>
</evidence>
<evidence type="ECO:0000256" key="3">
    <source>
        <dbReference type="ARBA" id="ARBA00023136"/>
    </source>
</evidence>
<comment type="caution">
    <text evidence="10">The sequence shown here is derived from an EMBL/GenBank/DDBJ whole genome shotgun (WGS) entry which is preliminary data.</text>
</comment>
<protein>
    <submittedName>
        <fullName evidence="10">Uncharacterized protein</fullName>
    </submittedName>
</protein>
<evidence type="ECO:0000256" key="1">
    <source>
        <dbReference type="ARBA" id="ARBA00004370"/>
    </source>
</evidence>
<feature type="transmembrane region" description="Helical" evidence="7">
    <location>
        <begin position="178"/>
        <end position="198"/>
    </location>
</feature>
<feature type="compositionally biased region" description="Basic and acidic residues" evidence="6">
    <location>
        <begin position="153"/>
        <end position="166"/>
    </location>
</feature>
<dbReference type="EMBL" id="VBOU01000075">
    <property type="protein sequence ID" value="TMQ54279.1"/>
    <property type="molecule type" value="Genomic_DNA"/>
</dbReference>
<evidence type="ECO:0000256" key="2">
    <source>
        <dbReference type="ARBA" id="ARBA00022729"/>
    </source>
</evidence>
<dbReference type="GO" id="GO:0009306">
    <property type="term" value="P:protein secretion"/>
    <property type="evidence" value="ECO:0007669"/>
    <property type="project" value="InterPro"/>
</dbReference>
<dbReference type="GO" id="GO:0009279">
    <property type="term" value="C:cell outer membrane"/>
    <property type="evidence" value="ECO:0007669"/>
    <property type="project" value="UniProtKB-SubCell"/>
</dbReference>
<keyword evidence="5" id="KW-0813">Transport</keyword>
<dbReference type="InterPro" id="IPR004846">
    <property type="entry name" value="T2SS/T3SS_dom"/>
</dbReference>
<evidence type="ECO:0000259" key="8">
    <source>
        <dbReference type="Pfam" id="PF00263"/>
    </source>
</evidence>
<reference evidence="10 11" key="1">
    <citation type="journal article" date="2019" name="Nat. Microbiol.">
        <title>Mediterranean grassland soil C-N compound turnover is dependent on rainfall and depth, and is mediated by genomically divergent microorganisms.</title>
        <authorList>
            <person name="Diamond S."/>
            <person name="Andeer P.F."/>
            <person name="Li Z."/>
            <person name="Crits-Christoph A."/>
            <person name="Burstein D."/>
            <person name="Anantharaman K."/>
            <person name="Lane K.R."/>
            <person name="Thomas B.C."/>
            <person name="Pan C."/>
            <person name="Northen T.R."/>
            <person name="Banfield J.F."/>
        </authorList>
    </citation>
    <scope>NUCLEOTIDE SEQUENCE [LARGE SCALE GENOMIC DNA]</scope>
    <source>
        <strain evidence="10">WS_4</strain>
    </source>
</reference>
<feature type="domain" description="Type II/III secretion system secretin-like" evidence="8">
    <location>
        <begin position="447"/>
        <end position="609"/>
    </location>
</feature>
<dbReference type="Gene3D" id="3.30.1370.130">
    <property type="match status" value="1"/>
</dbReference>
<dbReference type="PANTHER" id="PTHR30332">
    <property type="entry name" value="PROBABLE GENERAL SECRETION PATHWAY PROTEIN D"/>
    <property type="match status" value="1"/>
</dbReference>
<dbReference type="GO" id="GO:0015627">
    <property type="term" value="C:type II protein secretion system complex"/>
    <property type="evidence" value="ECO:0007669"/>
    <property type="project" value="TreeGrafter"/>
</dbReference>
<dbReference type="Pfam" id="PF00263">
    <property type="entry name" value="Secretin"/>
    <property type="match status" value="1"/>
</dbReference>
<dbReference type="PROSITE" id="PS00875">
    <property type="entry name" value="T2SP_D"/>
    <property type="match status" value="1"/>
</dbReference>
<proteinExistence type="inferred from homology"/>
<evidence type="ECO:0000259" key="9">
    <source>
        <dbReference type="Pfam" id="PF03958"/>
    </source>
</evidence>
<keyword evidence="7" id="KW-1133">Transmembrane helix</keyword>
<feature type="compositionally biased region" description="Basic residues" evidence="6">
    <location>
        <begin position="92"/>
        <end position="102"/>
    </location>
</feature>
<name>A0A538SSC6_UNCEI</name>
<dbReference type="Gene3D" id="3.30.1370.120">
    <property type="match status" value="1"/>
</dbReference>
<dbReference type="PANTHER" id="PTHR30332:SF24">
    <property type="entry name" value="SECRETIN GSPD-RELATED"/>
    <property type="match status" value="1"/>
</dbReference>
<comment type="similarity">
    <text evidence="4">Belongs to the bacterial secretin family.</text>
</comment>
<dbReference type="InterPro" id="IPR050810">
    <property type="entry name" value="Bact_Secretion_Sys_Channel"/>
</dbReference>
<keyword evidence="3 7" id="KW-0472">Membrane</keyword>
<evidence type="ECO:0000313" key="10">
    <source>
        <dbReference type="EMBL" id="TMQ54279.1"/>
    </source>
</evidence>
<dbReference type="PRINTS" id="PR00811">
    <property type="entry name" value="BCTERIALGSPD"/>
</dbReference>
<dbReference type="Proteomes" id="UP000319829">
    <property type="component" value="Unassembled WGS sequence"/>
</dbReference>
<dbReference type="Pfam" id="PF03958">
    <property type="entry name" value="Secretin_N"/>
    <property type="match status" value="1"/>
</dbReference>
<comment type="subcellular location">
    <subcellularLocation>
        <location evidence="5">Cell outer membrane</location>
    </subcellularLocation>
    <subcellularLocation>
        <location evidence="1">Membrane</location>
    </subcellularLocation>
</comment>
<feature type="compositionally biased region" description="Basic and acidic residues" evidence="6">
    <location>
        <begin position="1"/>
        <end position="22"/>
    </location>
</feature>
<evidence type="ECO:0000256" key="7">
    <source>
        <dbReference type="SAM" id="Phobius"/>
    </source>
</evidence>
<evidence type="ECO:0000256" key="6">
    <source>
        <dbReference type="SAM" id="MobiDB-lite"/>
    </source>
</evidence>
<keyword evidence="7" id="KW-0812">Transmembrane</keyword>
<dbReference type="InterPro" id="IPR004845">
    <property type="entry name" value="T2SS_GspD_CS"/>
</dbReference>
<accession>A0A538SSC6</accession>
<dbReference type="InterPro" id="IPR005644">
    <property type="entry name" value="NolW-like"/>
</dbReference>